<dbReference type="AlphaFoldDB" id="A0A1H6K332"/>
<name>A0A1H6K332_9GAMM</name>
<dbReference type="EMBL" id="CVUD02000075">
    <property type="protein sequence ID" value="SEH65928.1"/>
    <property type="molecule type" value="Genomic_DNA"/>
</dbReference>
<proteinExistence type="predicted"/>
<organism evidence="1 2">
    <name type="scientific">Bathymodiolus azoricus thioautotrophic gill symbiont</name>
    <dbReference type="NCBI Taxonomy" id="235205"/>
    <lineage>
        <taxon>Bacteria</taxon>
        <taxon>Pseudomonadati</taxon>
        <taxon>Pseudomonadota</taxon>
        <taxon>Gammaproteobacteria</taxon>
        <taxon>sulfur-oxidizing symbionts</taxon>
    </lineage>
</organism>
<sequence length="224" mass="25806">MLLHRLIHLIRLEAGGKVMLRLNNINLDKSPELIQPPKIDDNIVCVKLIPDMNDIISPDIIDVALSYSIAGIEVVLEIPFENRAEFENQQLASIISNGGWSLSLLPPNKKSKVSGSEYCKEVVDWYQLWRDSTMRNFEKTIYPVTPYCEYLATSYLIDKNKKSLTNDDIKTLRSLSTNPSNPYLLHFINNMQTDLVTEFKWKLEDFIKKEDASFYQDIDLFLSA</sequence>
<evidence type="ECO:0000313" key="1">
    <source>
        <dbReference type="EMBL" id="SEH65928.1"/>
    </source>
</evidence>
<evidence type="ECO:0000313" key="2">
    <source>
        <dbReference type="Proteomes" id="UP000198559"/>
    </source>
</evidence>
<gene>
    <name evidence="1" type="ORF">BAZSYMB_GCONTIG00853_0</name>
</gene>
<reference evidence="2" key="1">
    <citation type="submission" date="2016-06" db="EMBL/GenBank/DDBJ databases">
        <authorList>
            <person name="Petersen J."/>
            <person name="Sayavedra L."/>
        </authorList>
    </citation>
    <scope>NUCLEOTIDE SEQUENCE [LARGE SCALE GENOMIC DNA]</scope>
    <source>
        <strain evidence="2">BazSymB</strain>
    </source>
</reference>
<dbReference type="Proteomes" id="UP000198559">
    <property type="component" value="Unassembled WGS sequence"/>
</dbReference>
<protein>
    <submittedName>
        <fullName evidence="1">Uncharacterized protein</fullName>
    </submittedName>
</protein>
<accession>A0A1H6K332</accession>